<evidence type="ECO:0000313" key="3">
    <source>
        <dbReference type="EMBL" id="KAK9000255.1"/>
    </source>
</evidence>
<evidence type="ECO:0000259" key="1">
    <source>
        <dbReference type="Pfam" id="PF00646"/>
    </source>
</evidence>
<dbReference type="InterPro" id="IPR001810">
    <property type="entry name" value="F-box_dom"/>
</dbReference>
<dbReference type="Gene3D" id="1.20.1280.50">
    <property type="match status" value="1"/>
</dbReference>
<evidence type="ECO:0000313" key="4">
    <source>
        <dbReference type="Proteomes" id="UP001396334"/>
    </source>
</evidence>
<comment type="caution">
    <text evidence="3">The sequence shown here is derived from an EMBL/GenBank/DDBJ whole genome shotgun (WGS) entry which is preliminary data.</text>
</comment>
<dbReference type="InterPro" id="IPR005174">
    <property type="entry name" value="KIB1-4_b-propeller"/>
</dbReference>
<protein>
    <recommendedName>
        <fullName evidence="5">F-box domain-containing protein</fullName>
    </recommendedName>
</protein>
<feature type="domain" description="F-box" evidence="1">
    <location>
        <begin position="4"/>
        <end position="40"/>
    </location>
</feature>
<evidence type="ECO:0000259" key="2">
    <source>
        <dbReference type="Pfam" id="PF03478"/>
    </source>
</evidence>
<name>A0ABR2QHU2_9ROSI</name>
<feature type="domain" description="KIB1-4 beta-propeller" evidence="2">
    <location>
        <begin position="64"/>
        <end position="336"/>
    </location>
</feature>
<dbReference type="Proteomes" id="UP001396334">
    <property type="component" value="Unassembled WGS sequence"/>
</dbReference>
<sequence length="431" mass="48575">MKDWSQLPQELIVLIAKTLKARFDVIRFRSVCSSWRSSVTPKVVPFPVYLPPITQESQVHIVRNTFYLIRLPTGNQTQAPDCWLVRTRDGAANKMRLLNPLSDSKLSPLPDNFPKVLDLMNFQVLELGHEYIGEYNAYFDHPIEPRDLDFSKKIVLLRASADSNDLMIIAYSSRSPGFLRSGEKEWIVLENVKGIEDIVSFNGKFYAIDQEGTTIVIDQSLNVSFVGRVSSGSGSGYRPDRNKVSKVLVKSGDKLLAVEKLCSPYTESPSIFGSSIHFRVFSMNEEEQKWDEIESLGDRILFLSSRQAISAPCWGRGNLIFCSNRLCTGRDYTFVFVFDLETGAASLLENWPAYCNLFWPPPQWATSLESVISTEVLTNYTHSVTSPEIEYDRSESDLTISSTANLPRRVTSAGKKVGTPSSKCSFKFCCF</sequence>
<accession>A0ABR2QHU2</accession>
<dbReference type="Pfam" id="PF00646">
    <property type="entry name" value="F-box"/>
    <property type="match status" value="1"/>
</dbReference>
<dbReference type="InterPro" id="IPR051304">
    <property type="entry name" value="SCF_F-box_domain"/>
</dbReference>
<dbReference type="PANTHER" id="PTHR47123">
    <property type="entry name" value="F-BOX PROTEIN SKIP23"/>
    <property type="match status" value="1"/>
</dbReference>
<proteinExistence type="predicted"/>
<gene>
    <name evidence="3" type="ORF">V6N11_080758</name>
</gene>
<reference evidence="3 4" key="1">
    <citation type="journal article" date="2024" name="G3 (Bethesda)">
        <title>Genome assembly of Hibiscus sabdariffa L. provides insights into metabolisms of medicinal natural products.</title>
        <authorList>
            <person name="Kim T."/>
        </authorList>
    </citation>
    <scope>NUCLEOTIDE SEQUENCE [LARGE SCALE GENOMIC DNA]</scope>
    <source>
        <strain evidence="3">TK-2024</strain>
        <tissue evidence="3">Old leaves</tissue>
    </source>
</reference>
<dbReference type="PANTHER" id="PTHR47123:SF9">
    <property type="entry name" value="F-BOX PROTEIN SKIP23-LIKE"/>
    <property type="match status" value="1"/>
</dbReference>
<organism evidence="3 4">
    <name type="scientific">Hibiscus sabdariffa</name>
    <name type="common">roselle</name>
    <dbReference type="NCBI Taxonomy" id="183260"/>
    <lineage>
        <taxon>Eukaryota</taxon>
        <taxon>Viridiplantae</taxon>
        <taxon>Streptophyta</taxon>
        <taxon>Embryophyta</taxon>
        <taxon>Tracheophyta</taxon>
        <taxon>Spermatophyta</taxon>
        <taxon>Magnoliopsida</taxon>
        <taxon>eudicotyledons</taxon>
        <taxon>Gunneridae</taxon>
        <taxon>Pentapetalae</taxon>
        <taxon>rosids</taxon>
        <taxon>malvids</taxon>
        <taxon>Malvales</taxon>
        <taxon>Malvaceae</taxon>
        <taxon>Malvoideae</taxon>
        <taxon>Hibiscus</taxon>
    </lineage>
</organism>
<evidence type="ECO:0008006" key="5">
    <source>
        <dbReference type="Google" id="ProtNLM"/>
    </source>
</evidence>
<keyword evidence="4" id="KW-1185">Reference proteome</keyword>
<dbReference type="EMBL" id="JBBPBN010000037">
    <property type="protein sequence ID" value="KAK9000255.1"/>
    <property type="molecule type" value="Genomic_DNA"/>
</dbReference>
<dbReference type="Pfam" id="PF03478">
    <property type="entry name" value="Beta-prop_KIB1-4"/>
    <property type="match status" value="1"/>
</dbReference>